<comment type="caution">
    <text evidence="4">The sequence shown here is derived from an EMBL/GenBank/DDBJ whole genome shotgun (WGS) entry which is preliminary data.</text>
</comment>
<dbReference type="CDD" id="cd00761">
    <property type="entry name" value="Glyco_tranf_GTA_type"/>
    <property type="match status" value="1"/>
</dbReference>
<dbReference type="EMBL" id="NGQC01000043">
    <property type="protein sequence ID" value="OYT02890.1"/>
    <property type="molecule type" value="Genomic_DNA"/>
</dbReference>
<dbReference type="InterPro" id="IPR029044">
    <property type="entry name" value="Nucleotide-diphossugar_trans"/>
</dbReference>
<sequence length="354" mass="41354">MSKLSIYFDVIVPIYNCEAYLERCIRSLLTSGNNCINIILVDDGSTDKSGEIADKYAAIYSNVSVIHKENGGLSSARNAGLTNVKGMYFTFVDPDDWVSENYFTSVAEELNTHEVDILMTPYSRVYSNNKLDTFVFGNKVSIFDEVETRDIVMRRLYGLINSELKHPLTIDNLSTAWAKFYKTAKFSKIKFTAKSKIYSEDLWFNINCFLKATSSEYFNKTKYYYFKENENSIVHTFNADMLSQYKRLYSQMYGYIVEYELDDNFIKALNNRIVVNELSILRNASLSNEPLNKKLKYVNKILNDEIYRTGYKNFGFEYLPSYYSIFYKFCKYKINLPVIFILYLGEKLKKKIKQ</sequence>
<keyword evidence="1" id="KW-0328">Glycosyltransferase</keyword>
<evidence type="ECO:0000313" key="4">
    <source>
        <dbReference type="EMBL" id="OYT02890.1"/>
    </source>
</evidence>
<protein>
    <recommendedName>
        <fullName evidence="3">Glycosyltransferase 2-like domain-containing protein</fullName>
    </recommendedName>
</protein>
<reference evidence="5" key="1">
    <citation type="submission" date="2017-05" db="EMBL/GenBank/DDBJ databases">
        <authorList>
            <person name="Lin X.B."/>
            <person name="Stothard P."/>
            <person name="Tasseva G."/>
            <person name="Walter J."/>
        </authorList>
    </citation>
    <scope>NUCLEOTIDE SEQUENCE [LARGE SCALE GENOMIC DNA]</scope>
    <source>
        <strain evidence="5">103v</strain>
    </source>
</reference>
<dbReference type="GO" id="GO:0016757">
    <property type="term" value="F:glycosyltransferase activity"/>
    <property type="evidence" value="ECO:0007669"/>
    <property type="project" value="UniProtKB-KW"/>
</dbReference>
<proteinExistence type="predicted"/>
<accession>A0A256VI71</accession>
<dbReference type="SUPFAM" id="SSF53448">
    <property type="entry name" value="Nucleotide-diphospho-sugar transferases"/>
    <property type="match status" value="1"/>
</dbReference>
<dbReference type="Proteomes" id="UP000216122">
    <property type="component" value="Unassembled WGS sequence"/>
</dbReference>
<keyword evidence="2" id="KW-0808">Transferase</keyword>
<organism evidence="4 5">
    <name type="scientific">Limosilactobacillus reuteri</name>
    <name type="common">Lactobacillus reuteri</name>
    <dbReference type="NCBI Taxonomy" id="1598"/>
    <lineage>
        <taxon>Bacteria</taxon>
        <taxon>Bacillati</taxon>
        <taxon>Bacillota</taxon>
        <taxon>Bacilli</taxon>
        <taxon>Lactobacillales</taxon>
        <taxon>Lactobacillaceae</taxon>
        <taxon>Limosilactobacillus</taxon>
    </lineage>
</organism>
<dbReference type="PANTHER" id="PTHR22916:SF51">
    <property type="entry name" value="GLYCOSYLTRANSFERASE EPSH-RELATED"/>
    <property type="match status" value="1"/>
</dbReference>
<dbReference type="Pfam" id="PF00535">
    <property type="entry name" value="Glycos_transf_2"/>
    <property type="match status" value="1"/>
</dbReference>
<feature type="domain" description="Glycosyltransferase 2-like" evidence="3">
    <location>
        <begin position="10"/>
        <end position="131"/>
    </location>
</feature>
<evidence type="ECO:0000256" key="2">
    <source>
        <dbReference type="ARBA" id="ARBA00022679"/>
    </source>
</evidence>
<dbReference type="PANTHER" id="PTHR22916">
    <property type="entry name" value="GLYCOSYLTRANSFERASE"/>
    <property type="match status" value="1"/>
</dbReference>
<dbReference type="Gene3D" id="3.90.550.10">
    <property type="entry name" value="Spore Coat Polysaccharide Biosynthesis Protein SpsA, Chain A"/>
    <property type="match status" value="1"/>
</dbReference>
<evidence type="ECO:0000313" key="5">
    <source>
        <dbReference type="Proteomes" id="UP000216122"/>
    </source>
</evidence>
<reference evidence="4 5" key="2">
    <citation type="submission" date="2017-09" db="EMBL/GenBank/DDBJ databases">
        <title>Tripartite evolution among Lactobacillus johnsonii, Lactobacillus taiwanensis, Lactobacillus reuteri and their rodent host.</title>
        <authorList>
            <person name="Wang T."/>
            <person name="Knowles S."/>
            <person name="Cheng C."/>
        </authorList>
    </citation>
    <scope>NUCLEOTIDE SEQUENCE [LARGE SCALE GENOMIC DNA]</scope>
    <source>
        <strain evidence="4 5">103v</strain>
    </source>
</reference>
<dbReference type="AlphaFoldDB" id="A0A256VI71"/>
<gene>
    <name evidence="4" type="ORF">CBG21_07115</name>
</gene>
<evidence type="ECO:0000259" key="3">
    <source>
        <dbReference type="Pfam" id="PF00535"/>
    </source>
</evidence>
<dbReference type="InterPro" id="IPR001173">
    <property type="entry name" value="Glyco_trans_2-like"/>
</dbReference>
<evidence type="ECO:0000256" key="1">
    <source>
        <dbReference type="ARBA" id="ARBA00022676"/>
    </source>
</evidence>
<name>A0A256VI71_LIMRT</name>
<dbReference type="RefSeq" id="WP_094504841.1">
    <property type="nucleotide sequence ID" value="NZ_NGPH01000033.1"/>
</dbReference>